<protein>
    <recommendedName>
        <fullName evidence="4">DUF4252 domain-containing protein</fullName>
    </recommendedName>
</protein>
<sequence>MILLIMSIIAGCLVVSYSRANNDTLIQEPFTIKTTAPGEVLWALNQSYKHTQLQYKGSKVEAYYSDTENLIGFGKTLAAIDLPATIIKKIRRRFNECNITSVMLFINTKGNIYYYAGVMQGKALMAVKISSKCRLNVLQKLSLN</sequence>
<evidence type="ECO:0000313" key="2">
    <source>
        <dbReference type="EMBL" id="QEC66584.1"/>
    </source>
</evidence>
<keyword evidence="3" id="KW-1185">Reference proteome</keyword>
<organism evidence="2 3">
    <name type="scientific">Panacibacter ginsenosidivorans</name>
    <dbReference type="NCBI Taxonomy" id="1813871"/>
    <lineage>
        <taxon>Bacteria</taxon>
        <taxon>Pseudomonadati</taxon>
        <taxon>Bacteroidota</taxon>
        <taxon>Chitinophagia</taxon>
        <taxon>Chitinophagales</taxon>
        <taxon>Chitinophagaceae</taxon>
        <taxon>Panacibacter</taxon>
    </lineage>
</organism>
<dbReference type="KEGG" id="pgin:FRZ67_04460"/>
<dbReference type="OrthoDB" id="1121502at2"/>
<feature type="signal peptide" evidence="1">
    <location>
        <begin position="1"/>
        <end position="20"/>
    </location>
</feature>
<gene>
    <name evidence="2" type="ORF">FRZ67_04460</name>
</gene>
<dbReference type="AlphaFoldDB" id="A0A5B8V5C5"/>
<evidence type="ECO:0000256" key="1">
    <source>
        <dbReference type="SAM" id="SignalP"/>
    </source>
</evidence>
<proteinExistence type="predicted"/>
<evidence type="ECO:0008006" key="4">
    <source>
        <dbReference type="Google" id="ProtNLM"/>
    </source>
</evidence>
<feature type="chain" id="PRO_5022819684" description="DUF4252 domain-containing protein" evidence="1">
    <location>
        <begin position="21"/>
        <end position="144"/>
    </location>
</feature>
<dbReference type="Proteomes" id="UP000321533">
    <property type="component" value="Chromosome"/>
</dbReference>
<evidence type="ECO:0000313" key="3">
    <source>
        <dbReference type="Proteomes" id="UP000321533"/>
    </source>
</evidence>
<dbReference type="EMBL" id="CP042435">
    <property type="protein sequence ID" value="QEC66584.1"/>
    <property type="molecule type" value="Genomic_DNA"/>
</dbReference>
<reference evidence="2 3" key="1">
    <citation type="journal article" date="2016" name="Int. J. Syst. Evol. Microbiol.">
        <title>Panacibacter ginsenosidivorans gen. nov., sp. nov., with ginsenoside converting activity isolated from soil of a ginseng field.</title>
        <authorList>
            <person name="Siddiqi M.Z."/>
            <person name="Muhammad Shafi S."/>
            <person name="Choi K.D."/>
            <person name="Im W.T."/>
        </authorList>
    </citation>
    <scope>NUCLEOTIDE SEQUENCE [LARGE SCALE GENOMIC DNA]</scope>
    <source>
        <strain evidence="2 3">Gsoil1550</strain>
    </source>
</reference>
<accession>A0A5B8V5C5</accession>
<keyword evidence="1" id="KW-0732">Signal</keyword>
<dbReference type="RefSeq" id="WP_147188384.1">
    <property type="nucleotide sequence ID" value="NZ_CP042435.1"/>
</dbReference>
<name>A0A5B8V5C5_9BACT</name>